<dbReference type="InterPro" id="IPR011042">
    <property type="entry name" value="6-blade_b-propeller_TolB-like"/>
</dbReference>
<proteinExistence type="predicted"/>
<reference evidence="6 7" key="1">
    <citation type="submission" date="2017-09" db="EMBL/GenBank/DDBJ databases">
        <title>Genome sequences of Natrinema ejinorence JCM 13890T.</title>
        <authorList>
            <person name="Roh S.W."/>
            <person name="Kim Y.B."/>
            <person name="Kim J.Y."/>
        </authorList>
    </citation>
    <scope>NUCLEOTIDE SEQUENCE [LARGE SCALE GENOMIC DNA]</scope>
    <source>
        <strain evidence="6 7">JCM 13890</strain>
    </source>
</reference>
<protein>
    <submittedName>
        <fullName evidence="6">Plastocyanin</fullName>
    </submittedName>
</protein>
<dbReference type="PANTHER" id="PTHR19328:SF75">
    <property type="entry name" value="ALDOSE SUGAR DEHYDROGENASE YLII"/>
    <property type="match status" value="1"/>
</dbReference>
<feature type="region of interest" description="Disordered" evidence="3">
    <location>
        <begin position="649"/>
        <end position="715"/>
    </location>
</feature>
<dbReference type="RefSeq" id="WP_097379175.1">
    <property type="nucleotide sequence ID" value="NZ_NXNI01000001.1"/>
</dbReference>
<sequence>MTRNDDNRVSRRTVLQSSAAVAIAGLAPTATAQEALPGEFELGGRVSGWIGQSPDSIADERNPTLQLEAGQEYTLTWENLDGASHNFNIEDEDGNDLVSTELVSSTGDTQTVEFTAEEAMAEYYCGPHPSSMRGDIEFGGGEAPAEPAQLIGEGPTVGLETVADDLTAPVTLQVADEEADRRFIVDQTGYIYVHDEDGLQEDPFLDVSDQLVEFQEFDERGLLGLAFHPEFEDNGRFFVRYSSPPREGTPEGYDHTFVLSEFATADEDRSTADPESERTILEVPEPQFNHNAGPIAFGPEGYLYVATGDGGGANDADEGHVEDWYDENEGGNGQDTEENLLGGILRLDVDTETDERAYGIPDDNPLVDAEGHLDEYYAWGMRNPWGGMSFTDDGEFLMADVGQNLFESVNHVQRGGNYSWNVKEGTHCFSTETPSEPADDCPDSTPDDVRGGEELLDPVLEYPHDLEILESDGAEEDDEDTEESDGAIGVSITGGYRYVDGDIDDLEGTYVFGDWSQDGESPGTLFLARPPEGWPDDGDGGPEDLFLDPPTAEDDGENVSDDDENISDDGGDELHEEQQERNGGNETEADEAADAPTGTTQEGLWPIEQIQVEGEAAADGRPTGFVYGFGEGADGELYVLTTNTSTVEGEGAVHRLVPAENGDEAAEDDTEADTDNETAAEDVEADDEPTEKDVEVENETAAQDADDSANETSDE</sequence>
<dbReference type="SUPFAM" id="SSF49503">
    <property type="entry name" value="Cupredoxins"/>
    <property type="match status" value="1"/>
</dbReference>
<accession>A0A2A5QTS3</accession>
<dbReference type="Gene3D" id="2.60.40.420">
    <property type="entry name" value="Cupredoxins - blue copper proteins"/>
    <property type="match status" value="1"/>
</dbReference>
<feature type="domain" description="Glucose/Sorbosone dehydrogenase" evidence="5">
    <location>
        <begin position="169"/>
        <end position="428"/>
    </location>
</feature>
<evidence type="ECO:0000313" key="7">
    <source>
        <dbReference type="Proteomes" id="UP000219689"/>
    </source>
</evidence>
<keyword evidence="2" id="KW-0186">Copper</keyword>
<dbReference type="InterPro" id="IPR000923">
    <property type="entry name" value="BlueCu_1"/>
</dbReference>
<dbReference type="Gene3D" id="2.120.10.30">
    <property type="entry name" value="TolB, C-terminal domain"/>
    <property type="match status" value="1"/>
</dbReference>
<dbReference type="GO" id="GO:0009055">
    <property type="term" value="F:electron transfer activity"/>
    <property type="evidence" value="ECO:0007669"/>
    <property type="project" value="InterPro"/>
</dbReference>
<dbReference type="Pfam" id="PF00127">
    <property type="entry name" value="Copper-bind"/>
    <property type="match status" value="1"/>
</dbReference>
<evidence type="ECO:0000313" key="6">
    <source>
        <dbReference type="EMBL" id="PCR90230.1"/>
    </source>
</evidence>
<dbReference type="GO" id="GO:0005507">
    <property type="term" value="F:copper ion binding"/>
    <property type="evidence" value="ECO:0007669"/>
    <property type="project" value="InterPro"/>
</dbReference>
<comment type="caution">
    <text evidence="6">The sequence shown here is derived from an EMBL/GenBank/DDBJ whole genome shotgun (WGS) entry which is preliminary data.</text>
</comment>
<feature type="compositionally biased region" description="Acidic residues" evidence="3">
    <location>
        <begin position="661"/>
        <end position="715"/>
    </location>
</feature>
<dbReference type="AlphaFoldDB" id="A0A2A5QTS3"/>
<dbReference type="InterPro" id="IPR011041">
    <property type="entry name" value="Quinoprot_gluc/sorb_DH_b-prop"/>
</dbReference>
<dbReference type="EMBL" id="NXNI01000001">
    <property type="protein sequence ID" value="PCR90230.1"/>
    <property type="molecule type" value="Genomic_DNA"/>
</dbReference>
<evidence type="ECO:0000256" key="2">
    <source>
        <dbReference type="ARBA" id="ARBA00023008"/>
    </source>
</evidence>
<dbReference type="InterPro" id="IPR006311">
    <property type="entry name" value="TAT_signal"/>
</dbReference>
<dbReference type="InterPro" id="IPR008972">
    <property type="entry name" value="Cupredoxin"/>
</dbReference>
<dbReference type="PANTHER" id="PTHR19328">
    <property type="entry name" value="HEDGEHOG-INTERACTING PROTEIN"/>
    <property type="match status" value="1"/>
</dbReference>
<evidence type="ECO:0000259" key="5">
    <source>
        <dbReference type="Pfam" id="PF07995"/>
    </source>
</evidence>
<keyword evidence="7" id="KW-1185">Reference proteome</keyword>
<dbReference type="InterPro" id="IPR012938">
    <property type="entry name" value="Glc/Sorbosone_DH"/>
</dbReference>
<keyword evidence="1" id="KW-0479">Metal-binding</keyword>
<organism evidence="6 7">
    <name type="scientific">Natrinema ejinorense</name>
    <dbReference type="NCBI Taxonomy" id="373386"/>
    <lineage>
        <taxon>Archaea</taxon>
        <taxon>Methanobacteriati</taxon>
        <taxon>Methanobacteriota</taxon>
        <taxon>Stenosarchaea group</taxon>
        <taxon>Halobacteria</taxon>
        <taxon>Halobacteriales</taxon>
        <taxon>Natrialbaceae</taxon>
        <taxon>Natrinema</taxon>
    </lineage>
</organism>
<name>A0A2A5QTS3_9EURY</name>
<evidence type="ECO:0000256" key="1">
    <source>
        <dbReference type="ARBA" id="ARBA00022723"/>
    </source>
</evidence>
<dbReference type="Proteomes" id="UP000219689">
    <property type="component" value="Unassembled WGS sequence"/>
</dbReference>
<dbReference type="OrthoDB" id="6744at2157"/>
<feature type="compositionally biased region" description="Acidic residues" evidence="3">
    <location>
        <begin position="534"/>
        <end position="571"/>
    </location>
</feature>
<evidence type="ECO:0000256" key="3">
    <source>
        <dbReference type="SAM" id="MobiDB-lite"/>
    </source>
</evidence>
<dbReference type="SUPFAM" id="SSF50952">
    <property type="entry name" value="Soluble quinoprotein glucose dehydrogenase"/>
    <property type="match status" value="1"/>
</dbReference>
<feature type="region of interest" description="Disordered" evidence="3">
    <location>
        <begin position="514"/>
        <end position="607"/>
    </location>
</feature>
<feature type="region of interest" description="Disordered" evidence="3">
    <location>
        <begin position="429"/>
        <end position="463"/>
    </location>
</feature>
<dbReference type="PROSITE" id="PS51318">
    <property type="entry name" value="TAT"/>
    <property type="match status" value="1"/>
</dbReference>
<feature type="domain" description="Blue (type 1) copper" evidence="4">
    <location>
        <begin position="66"/>
        <end position="137"/>
    </location>
</feature>
<gene>
    <name evidence="6" type="ORF">CP557_06550</name>
</gene>
<evidence type="ECO:0000259" key="4">
    <source>
        <dbReference type="Pfam" id="PF00127"/>
    </source>
</evidence>
<dbReference type="Pfam" id="PF07995">
    <property type="entry name" value="GSDH"/>
    <property type="match status" value="1"/>
</dbReference>
<feature type="compositionally biased region" description="Acidic residues" evidence="3">
    <location>
        <begin position="437"/>
        <end position="446"/>
    </location>
</feature>